<reference evidence="2 3" key="1">
    <citation type="journal article" date="2002" name="Nucleic Acids Res.">
        <title>The complete genomic sequence of Mycoplasma penetrans, an intracellular bacterial pathogen in humans.</title>
        <authorList>
            <person name="Sasaki Y."/>
            <person name="Ishikawa J."/>
            <person name="Yamashita A."/>
            <person name="Oshima K."/>
            <person name="Kenri T."/>
            <person name="Furuya K."/>
            <person name="Yoshino C."/>
            <person name="Horino A."/>
            <person name="Shiba T."/>
            <person name="Sasaki T."/>
            <person name="Hattori M."/>
        </authorList>
    </citation>
    <scope>NUCLEOTIDE SEQUENCE [LARGE SCALE GENOMIC DNA]</scope>
    <source>
        <strain evidence="2 3">HF-2</strain>
    </source>
</reference>
<dbReference type="HOGENOM" id="CLU_2845162_0_0_14"/>
<evidence type="ECO:0000313" key="2">
    <source>
        <dbReference type="EMBL" id="BAC44334.1"/>
    </source>
</evidence>
<dbReference type="InParanoid" id="Q8EVL9"/>
<dbReference type="EMBL" id="BA000026">
    <property type="protein sequence ID" value="BAC44334.1"/>
    <property type="molecule type" value="Genomic_DNA"/>
</dbReference>
<name>Q8EVL9_MALP2</name>
<dbReference type="AlphaFoldDB" id="Q8EVL9"/>
<protein>
    <submittedName>
        <fullName evidence="2">Uncharacterized protein</fullName>
    </submittedName>
</protein>
<dbReference type="Proteomes" id="UP000002522">
    <property type="component" value="Chromosome"/>
</dbReference>
<feature type="transmembrane region" description="Helical" evidence="1">
    <location>
        <begin position="12"/>
        <end position="31"/>
    </location>
</feature>
<keyword evidence="3" id="KW-1185">Reference proteome</keyword>
<gene>
    <name evidence="2" type="ordered locus">MYPE5445</name>
</gene>
<keyword evidence="1" id="KW-1133">Transmembrane helix</keyword>
<evidence type="ECO:0000256" key="1">
    <source>
        <dbReference type="SAM" id="Phobius"/>
    </source>
</evidence>
<keyword evidence="1" id="KW-0812">Transmembrane</keyword>
<dbReference type="KEGG" id="mpe:MYPE5445"/>
<proteinExistence type="predicted"/>
<accession>Q8EVL9</accession>
<keyword evidence="1" id="KW-0472">Membrane</keyword>
<organism evidence="2 3">
    <name type="scientific">Malacoplasma penetrans (strain HF-2)</name>
    <name type="common">Mycoplasma penetrans</name>
    <dbReference type="NCBI Taxonomy" id="272633"/>
    <lineage>
        <taxon>Bacteria</taxon>
        <taxon>Bacillati</taxon>
        <taxon>Mycoplasmatota</taxon>
        <taxon>Mycoplasmoidales</taxon>
        <taxon>Mycoplasmoidaceae</taxon>
        <taxon>Malacoplasma</taxon>
    </lineage>
</organism>
<evidence type="ECO:0000313" key="3">
    <source>
        <dbReference type="Proteomes" id="UP000002522"/>
    </source>
</evidence>
<sequence length="65" mass="7971">MNHLKNIISNYLFIIYIVLWVVFVVCFRFIIHENKSFYLLMSIISNDFQDNLKIPWNIQQVFIFL</sequence>